<keyword evidence="2" id="KW-0472">Membrane</keyword>
<feature type="compositionally biased region" description="Basic and acidic residues" evidence="1">
    <location>
        <begin position="19"/>
        <end position="34"/>
    </location>
</feature>
<feature type="transmembrane region" description="Helical" evidence="2">
    <location>
        <begin position="106"/>
        <end position="127"/>
    </location>
</feature>
<dbReference type="InterPro" id="IPR051082">
    <property type="entry name" value="Pentapeptide-BTB/POZ_domain"/>
</dbReference>
<protein>
    <submittedName>
        <fullName evidence="3">Pentapeptide repeat-containing protein</fullName>
    </submittedName>
</protein>
<sequence length="442" mass="48217">MSIESNSHSPNSQSNQPASEDKWQPDEFESRANESHLPSGLTAQQVNSAIASVQSQQNTSALQQARSTFPDRSSTELQVTPQALLITVLATLVTVVGIAINQPIIGITGTIITLILSVIILYPWLVTVTTQLLTPKQRALIIAFSGIIVAVAGLVKFIPGPIDWDISGTLADWFGALGQILIAIIAVYVAWRQYVISKDLTIQQNLLTIQQNNITQQQTIDTYFQGISDLVLDEEGLLEDWPQERLLAEGRTASILSSVDAVGKAKILRFLSRSKLLTPLQRDAHLGRAILDGSGGYAVDLVDGVRVIDLGVMLAGANLANTDLRWTDLSEANLVRVNLNDCDLVKANLCRTILYEANLSNADLNGTKLFYGSPETASPRSRLHPPNYRTGERTGAVVEKANFTNVTRMSEANRYYCCSWCGEESIKTIPNGCEGIENKLGR</sequence>
<proteinExistence type="predicted"/>
<feature type="transmembrane region" description="Helical" evidence="2">
    <location>
        <begin position="170"/>
        <end position="191"/>
    </location>
</feature>
<keyword evidence="2" id="KW-1133">Transmembrane helix</keyword>
<keyword evidence="4" id="KW-1185">Reference proteome</keyword>
<dbReference type="InterPro" id="IPR001646">
    <property type="entry name" value="5peptide_repeat"/>
</dbReference>
<evidence type="ECO:0000256" key="1">
    <source>
        <dbReference type="SAM" id="MobiDB-lite"/>
    </source>
</evidence>
<dbReference type="PANTHER" id="PTHR14136">
    <property type="entry name" value="BTB_POZ DOMAIN-CONTAINING PROTEIN KCTD9"/>
    <property type="match status" value="1"/>
</dbReference>
<dbReference type="Pfam" id="PF00805">
    <property type="entry name" value="Pentapeptide"/>
    <property type="match status" value="1"/>
</dbReference>
<evidence type="ECO:0000313" key="4">
    <source>
        <dbReference type="Proteomes" id="UP000218418"/>
    </source>
</evidence>
<name>A0A1Z4LPC7_9CYAN</name>
<evidence type="ECO:0000313" key="3">
    <source>
        <dbReference type="EMBL" id="BAY83079.1"/>
    </source>
</evidence>
<accession>A0A1Z4LPC7</accession>
<dbReference type="AlphaFoldDB" id="A0A1Z4LPC7"/>
<dbReference type="OrthoDB" id="503668at2"/>
<dbReference type="EMBL" id="AP018227">
    <property type="protein sequence ID" value="BAY83079.1"/>
    <property type="molecule type" value="Genomic_DNA"/>
</dbReference>
<feature type="transmembrane region" description="Helical" evidence="2">
    <location>
        <begin position="139"/>
        <end position="158"/>
    </location>
</feature>
<dbReference type="Proteomes" id="UP000218418">
    <property type="component" value="Chromosome"/>
</dbReference>
<feature type="region of interest" description="Disordered" evidence="1">
    <location>
        <begin position="1"/>
        <end position="37"/>
    </location>
</feature>
<dbReference type="Gene3D" id="2.160.20.80">
    <property type="entry name" value="E3 ubiquitin-protein ligase SopA"/>
    <property type="match status" value="1"/>
</dbReference>
<gene>
    <name evidence="3" type="ORF">NIES267_25650</name>
</gene>
<dbReference type="PANTHER" id="PTHR14136:SF17">
    <property type="entry name" value="BTB_POZ DOMAIN-CONTAINING PROTEIN KCTD9"/>
    <property type="match status" value="1"/>
</dbReference>
<reference evidence="3 4" key="1">
    <citation type="submission" date="2017-06" db="EMBL/GenBank/DDBJ databases">
        <title>Genome sequencing of cyanobaciteial culture collection at National Institute for Environmental Studies (NIES).</title>
        <authorList>
            <person name="Hirose Y."/>
            <person name="Shimura Y."/>
            <person name="Fujisawa T."/>
            <person name="Nakamura Y."/>
            <person name="Kawachi M."/>
        </authorList>
    </citation>
    <scope>NUCLEOTIDE SEQUENCE [LARGE SCALE GENOMIC DNA]</scope>
    <source>
        <strain evidence="3 4">NIES-267</strain>
    </source>
</reference>
<keyword evidence="2" id="KW-0812">Transmembrane</keyword>
<dbReference type="SUPFAM" id="SSF141571">
    <property type="entry name" value="Pentapeptide repeat-like"/>
    <property type="match status" value="1"/>
</dbReference>
<feature type="transmembrane region" description="Helical" evidence="2">
    <location>
        <begin position="82"/>
        <end position="100"/>
    </location>
</feature>
<feature type="compositionally biased region" description="Low complexity" evidence="1">
    <location>
        <begin position="1"/>
        <end position="18"/>
    </location>
</feature>
<organism evidence="3 4">
    <name type="scientific">Calothrix parasitica NIES-267</name>
    <dbReference type="NCBI Taxonomy" id="1973488"/>
    <lineage>
        <taxon>Bacteria</taxon>
        <taxon>Bacillati</taxon>
        <taxon>Cyanobacteriota</taxon>
        <taxon>Cyanophyceae</taxon>
        <taxon>Nostocales</taxon>
        <taxon>Calotrichaceae</taxon>
        <taxon>Calothrix</taxon>
    </lineage>
</organism>
<evidence type="ECO:0000256" key="2">
    <source>
        <dbReference type="SAM" id="Phobius"/>
    </source>
</evidence>